<sequence length="261" mass="30109">MCEAPCDWYIWASKLRDEDVVKITRCKLEHTADCTLTFNNRFATYKFLGDKMTKKVAADHSMSKKLLKQIVKEDYREEIGDMKAWRIKKTAIEKVCGSIRDQYESLYHYAAELRRSNPNSTVVVEQREQVFNRMYVCFEASMKGFRAGCRQVICIDGCFLKHDYGGQLLSAVGIDANEQYFPIAFAYVEVENKDNWLWFLELLGTDLHINDNHGWTFISDKQNGLMPALDEVFPSSEKRHCTRHLVTNLSAACGSSARVKE</sequence>
<evidence type="ECO:0000256" key="2">
    <source>
        <dbReference type="ARBA" id="ARBA00023125"/>
    </source>
</evidence>
<proteinExistence type="predicted"/>
<protein>
    <recommendedName>
        <fullName evidence="4">MULE transposase domain-containing protein</fullName>
    </recommendedName>
</protein>
<accession>A0AAV0MRT3</accession>
<dbReference type="InterPro" id="IPR018289">
    <property type="entry name" value="MULE_transposase_dom"/>
</dbReference>
<dbReference type="Proteomes" id="UP001154282">
    <property type="component" value="Unassembled WGS sequence"/>
</dbReference>
<gene>
    <name evidence="5" type="ORF">LITE_LOCUS29940</name>
</gene>
<dbReference type="GO" id="GO:0004803">
    <property type="term" value="F:transposase activity"/>
    <property type="evidence" value="ECO:0007669"/>
    <property type="project" value="InterPro"/>
</dbReference>
<dbReference type="PROSITE" id="PS01007">
    <property type="entry name" value="TRANSPOSASE_MUTATOR"/>
    <property type="match status" value="1"/>
</dbReference>
<dbReference type="GO" id="GO:0006313">
    <property type="term" value="P:DNA transposition"/>
    <property type="evidence" value="ECO:0007669"/>
    <property type="project" value="InterPro"/>
</dbReference>
<dbReference type="GO" id="GO:0003677">
    <property type="term" value="F:DNA binding"/>
    <property type="evidence" value="ECO:0007669"/>
    <property type="project" value="UniProtKB-KW"/>
</dbReference>
<dbReference type="EMBL" id="CAMGYJ010000007">
    <property type="protein sequence ID" value="CAI0448801.1"/>
    <property type="molecule type" value="Genomic_DNA"/>
</dbReference>
<dbReference type="AlphaFoldDB" id="A0AAV0MRT3"/>
<dbReference type="Pfam" id="PF10551">
    <property type="entry name" value="MULE"/>
    <property type="match status" value="1"/>
</dbReference>
<keyword evidence="2" id="KW-0238">DNA-binding</keyword>
<feature type="domain" description="MULE transposase" evidence="4">
    <location>
        <begin position="152"/>
        <end position="248"/>
    </location>
</feature>
<keyword evidence="6" id="KW-1185">Reference proteome</keyword>
<evidence type="ECO:0000259" key="4">
    <source>
        <dbReference type="Pfam" id="PF10551"/>
    </source>
</evidence>
<name>A0AAV0MRT3_9ROSI</name>
<reference evidence="5" key="1">
    <citation type="submission" date="2022-08" db="EMBL/GenBank/DDBJ databases">
        <authorList>
            <person name="Gutierrez-Valencia J."/>
        </authorList>
    </citation>
    <scope>NUCLEOTIDE SEQUENCE</scope>
</reference>
<keyword evidence="3" id="KW-0233">DNA recombination</keyword>
<organism evidence="5 6">
    <name type="scientific">Linum tenue</name>
    <dbReference type="NCBI Taxonomy" id="586396"/>
    <lineage>
        <taxon>Eukaryota</taxon>
        <taxon>Viridiplantae</taxon>
        <taxon>Streptophyta</taxon>
        <taxon>Embryophyta</taxon>
        <taxon>Tracheophyta</taxon>
        <taxon>Spermatophyta</taxon>
        <taxon>Magnoliopsida</taxon>
        <taxon>eudicotyledons</taxon>
        <taxon>Gunneridae</taxon>
        <taxon>Pentapetalae</taxon>
        <taxon>rosids</taxon>
        <taxon>fabids</taxon>
        <taxon>Malpighiales</taxon>
        <taxon>Linaceae</taxon>
        <taxon>Linum</taxon>
    </lineage>
</organism>
<keyword evidence="1" id="KW-0815">Transposition</keyword>
<comment type="caution">
    <text evidence="5">The sequence shown here is derived from an EMBL/GenBank/DDBJ whole genome shotgun (WGS) entry which is preliminary data.</text>
</comment>
<evidence type="ECO:0000313" key="5">
    <source>
        <dbReference type="EMBL" id="CAI0448801.1"/>
    </source>
</evidence>
<evidence type="ECO:0000313" key="6">
    <source>
        <dbReference type="Proteomes" id="UP001154282"/>
    </source>
</evidence>
<dbReference type="InterPro" id="IPR001207">
    <property type="entry name" value="Transposase_mutator"/>
</dbReference>
<dbReference type="PANTHER" id="PTHR31973">
    <property type="entry name" value="POLYPROTEIN, PUTATIVE-RELATED"/>
    <property type="match status" value="1"/>
</dbReference>
<feature type="non-terminal residue" evidence="5">
    <location>
        <position position="261"/>
    </location>
</feature>
<dbReference type="PANTHER" id="PTHR31973:SF187">
    <property type="entry name" value="MUTATOR TRANSPOSASE MUDRA PROTEIN"/>
    <property type="match status" value="1"/>
</dbReference>
<evidence type="ECO:0000256" key="3">
    <source>
        <dbReference type="ARBA" id="ARBA00023172"/>
    </source>
</evidence>
<evidence type="ECO:0000256" key="1">
    <source>
        <dbReference type="ARBA" id="ARBA00022578"/>
    </source>
</evidence>